<dbReference type="SUPFAM" id="SSF48230">
    <property type="entry name" value="Chondroitin AC/alginate lyase"/>
    <property type="match status" value="1"/>
</dbReference>
<dbReference type="EMBL" id="CP001618">
    <property type="protein sequence ID" value="ACQ81577.1"/>
    <property type="molecule type" value="Genomic_DNA"/>
</dbReference>
<evidence type="ECO:0000256" key="1">
    <source>
        <dbReference type="ARBA" id="ARBA00004196"/>
    </source>
</evidence>
<protein>
    <submittedName>
        <fullName evidence="3">Heparinase II/III family protein</fullName>
    </submittedName>
</protein>
<dbReference type="STRING" id="471853.Bcav_3334"/>
<dbReference type="Gene3D" id="2.70.98.70">
    <property type="match status" value="1"/>
</dbReference>
<dbReference type="AlphaFoldDB" id="C5C1G7"/>
<dbReference type="Gene3D" id="1.50.10.100">
    <property type="entry name" value="Chondroitin AC/alginate lyase"/>
    <property type="match status" value="1"/>
</dbReference>
<dbReference type="InterPro" id="IPR012480">
    <property type="entry name" value="Hepar_II_III_C"/>
</dbReference>
<keyword evidence="4" id="KW-1185">Reference proteome</keyword>
<organism evidence="3 4">
    <name type="scientific">Beutenbergia cavernae (strain ATCC BAA-8 / DSM 12333 / CCUG 43141 / JCM 11478 / NBRC 16432 / NCIMB 13614 / HKI 0122)</name>
    <dbReference type="NCBI Taxonomy" id="471853"/>
    <lineage>
        <taxon>Bacteria</taxon>
        <taxon>Bacillati</taxon>
        <taxon>Actinomycetota</taxon>
        <taxon>Actinomycetes</taxon>
        <taxon>Micrococcales</taxon>
        <taxon>Beutenbergiaceae</taxon>
        <taxon>Beutenbergia</taxon>
    </lineage>
</organism>
<dbReference type="GO" id="GO:0030313">
    <property type="term" value="C:cell envelope"/>
    <property type="evidence" value="ECO:0007669"/>
    <property type="project" value="UniProtKB-SubCell"/>
</dbReference>
<reference evidence="3 4" key="1">
    <citation type="journal article" date="2009" name="Stand. Genomic Sci.">
        <title>Complete genome sequence of Beutenbergia cavernae type strain (HKI 0122).</title>
        <authorList>
            <person name="Land M."/>
            <person name="Pukall R."/>
            <person name="Abt B."/>
            <person name="Goker M."/>
            <person name="Rohde M."/>
            <person name="Glavina Del Rio T."/>
            <person name="Tice H."/>
            <person name="Copeland A."/>
            <person name="Cheng J.F."/>
            <person name="Lucas S."/>
            <person name="Chen F."/>
            <person name="Nolan M."/>
            <person name="Bruce D."/>
            <person name="Goodwin L."/>
            <person name="Pitluck S."/>
            <person name="Ivanova N."/>
            <person name="Mavromatis K."/>
            <person name="Ovchinnikova G."/>
            <person name="Pati A."/>
            <person name="Chen A."/>
            <person name="Palaniappan K."/>
            <person name="Hauser L."/>
            <person name="Chang Y.J."/>
            <person name="Jefferies C.C."/>
            <person name="Saunders E."/>
            <person name="Brettin T."/>
            <person name="Detter J.C."/>
            <person name="Han C."/>
            <person name="Chain P."/>
            <person name="Bristow J."/>
            <person name="Eisen J.A."/>
            <person name="Markowitz V."/>
            <person name="Hugenholtz P."/>
            <person name="Kyrpides N.C."/>
            <person name="Klenk H.P."/>
            <person name="Lapidus A."/>
        </authorList>
    </citation>
    <scope>NUCLEOTIDE SEQUENCE [LARGE SCALE GENOMIC DNA]</scope>
    <source>
        <strain evidence="4">ATCC BAA-8 / DSM 12333 / NBRC 16432</strain>
    </source>
</reference>
<accession>C5C1G7</accession>
<dbReference type="OrthoDB" id="227957at2"/>
<name>C5C1G7_BEUC1</name>
<dbReference type="KEGG" id="bcv:Bcav_3334"/>
<evidence type="ECO:0000259" key="2">
    <source>
        <dbReference type="Pfam" id="PF07940"/>
    </source>
</evidence>
<evidence type="ECO:0000313" key="4">
    <source>
        <dbReference type="Proteomes" id="UP000007962"/>
    </source>
</evidence>
<dbReference type="InterPro" id="IPR006311">
    <property type="entry name" value="TAT_signal"/>
</dbReference>
<dbReference type="InterPro" id="IPR008929">
    <property type="entry name" value="Chondroitin_lyas"/>
</dbReference>
<gene>
    <name evidence="3" type="ordered locus">Bcav_3334</name>
</gene>
<evidence type="ECO:0000313" key="3">
    <source>
        <dbReference type="EMBL" id="ACQ81577.1"/>
    </source>
</evidence>
<dbReference type="HOGENOM" id="CLU_288656_0_0_11"/>
<dbReference type="RefSeq" id="WP_015883814.1">
    <property type="nucleotide sequence ID" value="NC_012669.1"/>
</dbReference>
<dbReference type="Pfam" id="PF07940">
    <property type="entry name" value="Hepar_II_III_C"/>
    <property type="match status" value="1"/>
</dbReference>
<dbReference type="Proteomes" id="UP000007962">
    <property type="component" value="Chromosome"/>
</dbReference>
<dbReference type="GO" id="GO:0016829">
    <property type="term" value="F:lyase activity"/>
    <property type="evidence" value="ECO:0007669"/>
    <property type="project" value="InterPro"/>
</dbReference>
<dbReference type="PROSITE" id="PS51318">
    <property type="entry name" value="TAT"/>
    <property type="match status" value="1"/>
</dbReference>
<proteinExistence type="predicted"/>
<feature type="domain" description="Heparinase II/III-like C-terminal" evidence="2">
    <location>
        <begin position="607"/>
        <end position="735"/>
    </location>
</feature>
<dbReference type="eggNOG" id="ENOG5030J98">
    <property type="taxonomic scope" value="Bacteria"/>
</dbReference>
<sequence length="1064" mass="115201">MPGTPAPRGLARRTFLGLGATTAGVAMVGVEPWLPGHRPAFAADGKTGPTYFTPDKVANARANVARFDWAAALRDAAVTAADPYLAVPDDQLWSMVPAQTVGRSLGVLIRYQARLLGSPGPEGPEINRFGNYPWLIDQFAEPWKITSPVTGERYPSNDFASFYAAGIDEHGEFDPELARENGSQYLVNELYPERGEGWGVDDGSGWQDPDGNVWTFIAYYCHWGLWYRTGATTYGLFQHALQSLRDAYLYTGDARYAHKGLVLLDRIADVWPAMDVTAFPWEEGFDNGDPAIHTAQGKTVNDIWETGVANYLIQAYDAFWPAIDTDPELLAFVAAKTAEFGIPTPKSTPAELRAHIEDHVLRLVLPAVQNSQIRGNTGMHHATLALAAVVLDRAGESDAMLDFCFQPGGLEEVEDPDAPYGRRCVVTGGDLARLLVEEVDRDGWGNEAAPGYNVLWLNSLLPMADAVDGYQRYPDYDLFGHLKFQRMFGANPPITMLSRYTPSIGDSGKAGSPGVVANLATTTTGFLKTGDPLQAQLIHLLAQGDLSGVHGSVFDAEPEAVQAEVAQVVAEHGPFDPATVHQAGYGFSGLRSGSGDARSAVWMYYGRSQGHGHLDCLNLGVFGAGMDLAPDLGYPEVTGTDPERLNWTAATVSHNTVVVDAASQAPQWVGVPTLLDAGSVVSAAEVEAAHCYPHVSRYRRTTALVTIDDDAAYAVDVFRVRGGRSHVFSFHGGPGEASADGLALVAQDGGSYAGPDVPFQDPDYNSAARSGFNYLTRVERDQAPPATWSVDWAVRDQWDVHASDPDAHLRLTMLTESHEVALADGIPPRNKPGNPESLRYTLVRRDGEDDLESTFTSVLEPCVGASRLRSVRRASLGGGSDPSSVSAVRVELEDGRVDYVVSSLDDDVEHVIDDRIRFRGRLGVIRIAPDGTVELRHLHGARILELLDEHRPTALAEVRGVVATFTQGLEPENEVVLEIEPIRGGVGRTLRRLTGAWVHIDTDGERNGSYRIESARLAGRDRLRLSLGAQTLVRGLADPDDADGGYVYDLVVGAPARVPLTWES</sequence>
<comment type="subcellular location">
    <subcellularLocation>
        <location evidence="1">Cell envelope</location>
    </subcellularLocation>
</comment>